<dbReference type="InterPro" id="IPR016160">
    <property type="entry name" value="Ald_DH_CS_CYS"/>
</dbReference>
<dbReference type="PROSITE" id="PS00687">
    <property type="entry name" value="ALDEHYDE_DEHYDR_GLU"/>
    <property type="match status" value="1"/>
</dbReference>
<dbReference type="PANTHER" id="PTHR42986:SF1">
    <property type="entry name" value="BENZALDEHYDE DEHYDROGENASE YFMT"/>
    <property type="match status" value="1"/>
</dbReference>
<evidence type="ECO:0000313" key="7">
    <source>
        <dbReference type="EMBL" id="QTX04382.1"/>
    </source>
</evidence>
<dbReference type="InterPro" id="IPR016163">
    <property type="entry name" value="Ald_DH_C"/>
</dbReference>
<feature type="active site" evidence="4">
    <location>
        <position position="253"/>
    </location>
</feature>
<keyword evidence="3" id="KW-0520">NAD</keyword>
<gene>
    <name evidence="7" type="ORF">G127AT_14085</name>
</gene>
<dbReference type="KEGG" id="aarc:G127AT_14085"/>
<dbReference type="Gene3D" id="3.40.605.10">
    <property type="entry name" value="Aldehyde Dehydrogenase, Chain A, domain 1"/>
    <property type="match status" value="1"/>
</dbReference>
<keyword evidence="2 5" id="KW-0560">Oxidoreductase</keyword>
<dbReference type="RefSeq" id="WP_210897915.1">
    <property type="nucleotide sequence ID" value="NZ_CP071696.1"/>
</dbReference>
<comment type="similarity">
    <text evidence="1 5">Belongs to the aldehyde dehydrogenase family.</text>
</comment>
<evidence type="ECO:0000313" key="8">
    <source>
        <dbReference type="Proteomes" id="UP000671914"/>
    </source>
</evidence>
<dbReference type="InterPro" id="IPR015590">
    <property type="entry name" value="Aldehyde_DH_dom"/>
</dbReference>
<accession>A0A975FME0</accession>
<dbReference type="PANTHER" id="PTHR42986">
    <property type="entry name" value="BENZALDEHYDE DEHYDROGENASE YFMT"/>
    <property type="match status" value="1"/>
</dbReference>
<reference evidence="7" key="1">
    <citation type="submission" date="2021-03" db="EMBL/GenBank/DDBJ databases">
        <title>Agromyces archimandritus sp. nov., isolated from the cockroach Archimandrita tessellata.</title>
        <authorList>
            <person name="Guzman J."/>
            <person name="Ortuzar M."/>
            <person name="Poehlein A."/>
            <person name="Daniel R."/>
            <person name="Trujillo M."/>
            <person name="Vilcinskas A."/>
        </authorList>
    </citation>
    <scope>NUCLEOTIDE SEQUENCE</scope>
    <source>
        <strain evidence="7">G127AT</strain>
    </source>
</reference>
<evidence type="ECO:0000256" key="1">
    <source>
        <dbReference type="ARBA" id="ARBA00009986"/>
    </source>
</evidence>
<dbReference type="InterPro" id="IPR016162">
    <property type="entry name" value="Ald_DH_N"/>
</dbReference>
<dbReference type="Pfam" id="PF00171">
    <property type="entry name" value="Aldedh"/>
    <property type="match status" value="1"/>
</dbReference>
<organism evidence="7 8">
    <name type="scientific">Agromyces archimandritae</name>
    <dbReference type="NCBI Taxonomy" id="2781962"/>
    <lineage>
        <taxon>Bacteria</taxon>
        <taxon>Bacillati</taxon>
        <taxon>Actinomycetota</taxon>
        <taxon>Actinomycetes</taxon>
        <taxon>Micrococcales</taxon>
        <taxon>Microbacteriaceae</taxon>
        <taxon>Agromyces</taxon>
    </lineage>
</organism>
<dbReference type="CDD" id="cd07104">
    <property type="entry name" value="ALDH_BenzADH-like"/>
    <property type="match status" value="1"/>
</dbReference>
<evidence type="ECO:0000256" key="4">
    <source>
        <dbReference type="PROSITE-ProRule" id="PRU10007"/>
    </source>
</evidence>
<keyword evidence="8" id="KW-1185">Reference proteome</keyword>
<sequence>MAALDDEINAGTVFGGTWRHPHGGTYTARDAATGTAIGTVGLADADDVATAGLAARSAQPAWAELGFRERAAVMHRAAEFLEELPREDRLLLQREEGAIAAKVNGEIHKSAEELRAAASLLEQPYGDLLPNEDPTILSMARRVPAGVIGVIAPWNAPMLLAMRSVAPALALGNAVILKPDVKTAISGGIVIAKAFEAAGLPAGVLHVLPGGPETGEAVVASPHTDVISFTGSTAAGRRVGEVAGRLLKKVVLELGGNNALIVLDDADLDEAVSAALSGSLLHNGQICMATGRHLVHDSIADEYTRRLCEAVAAMKVGDPTDPATRVGPLISEKQAERVASIVGQAVADGARVLVGGERSGPFYTPTVLGDVDPGNAAFENEIFGPVLPVTSFSDDDEAVRWTNASEYGLSAAVHTGDLTRGLALAARVRTGMVHINGMTINDAPHVPMGGVGQSGNGGRYGGHWNLDEFTSWQWVTARGPRRD</sequence>
<protein>
    <submittedName>
        <fullName evidence="7">Aldehyde dehydrogenase family protein</fullName>
    </submittedName>
</protein>
<dbReference type="EMBL" id="CP071696">
    <property type="protein sequence ID" value="QTX04382.1"/>
    <property type="molecule type" value="Genomic_DNA"/>
</dbReference>
<evidence type="ECO:0000256" key="5">
    <source>
        <dbReference type="RuleBase" id="RU003345"/>
    </source>
</evidence>
<proteinExistence type="inferred from homology"/>
<evidence type="ECO:0000256" key="3">
    <source>
        <dbReference type="ARBA" id="ARBA00023027"/>
    </source>
</evidence>
<name>A0A975FME0_9MICO</name>
<feature type="domain" description="Aldehyde dehydrogenase" evidence="6">
    <location>
        <begin position="18"/>
        <end position="475"/>
    </location>
</feature>
<dbReference type="GO" id="GO:0016620">
    <property type="term" value="F:oxidoreductase activity, acting on the aldehyde or oxo group of donors, NAD or NADP as acceptor"/>
    <property type="evidence" value="ECO:0007669"/>
    <property type="project" value="InterPro"/>
</dbReference>
<dbReference type="InterPro" id="IPR029510">
    <property type="entry name" value="Ald_DH_CS_GLU"/>
</dbReference>
<dbReference type="FunFam" id="3.40.309.10:FF:000010">
    <property type="entry name" value="Gamma-aminobutyraldehyde dehydrogenase"/>
    <property type="match status" value="1"/>
</dbReference>
<dbReference type="InterPro" id="IPR016161">
    <property type="entry name" value="Ald_DH/histidinol_DH"/>
</dbReference>
<evidence type="ECO:0000256" key="2">
    <source>
        <dbReference type="ARBA" id="ARBA00023002"/>
    </source>
</evidence>
<dbReference type="Gene3D" id="3.40.309.10">
    <property type="entry name" value="Aldehyde Dehydrogenase, Chain A, domain 2"/>
    <property type="match status" value="1"/>
</dbReference>
<dbReference type="Proteomes" id="UP000671914">
    <property type="component" value="Chromosome"/>
</dbReference>
<dbReference type="AlphaFoldDB" id="A0A975FME0"/>
<dbReference type="SUPFAM" id="SSF53720">
    <property type="entry name" value="ALDH-like"/>
    <property type="match status" value="1"/>
</dbReference>
<dbReference type="PROSITE" id="PS00070">
    <property type="entry name" value="ALDEHYDE_DEHYDR_CYS"/>
    <property type="match status" value="1"/>
</dbReference>
<evidence type="ECO:0000259" key="6">
    <source>
        <dbReference type="Pfam" id="PF00171"/>
    </source>
</evidence>